<organism evidence="2 3">
    <name type="scientific">Gigaspora margarita</name>
    <dbReference type="NCBI Taxonomy" id="4874"/>
    <lineage>
        <taxon>Eukaryota</taxon>
        <taxon>Fungi</taxon>
        <taxon>Fungi incertae sedis</taxon>
        <taxon>Mucoromycota</taxon>
        <taxon>Glomeromycotina</taxon>
        <taxon>Glomeromycetes</taxon>
        <taxon>Diversisporales</taxon>
        <taxon>Gigasporaceae</taxon>
        <taxon>Gigaspora</taxon>
    </lineage>
</organism>
<feature type="compositionally biased region" description="Low complexity" evidence="1">
    <location>
        <begin position="28"/>
        <end position="47"/>
    </location>
</feature>
<gene>
    <name evidence="2" type="ORF">GMARGA_LOCUS1395</name>
</gene>
<accession>A0ABM8VZ79</accession>
<protein>
    <submittedName>
        <fullName evidence="2">34814_t:CDS:1</fullName>
    </submittedName>
</protein>
<proteinExistence type="predicted"/>
<feature type="compositionally biased region" description="Low complexity" evidence="1">
    <location>
        <begin position="203"/>
        <end position="214"/>
    </location>
</feature>
<evidence type="ECO:0000313" key="3">
    <source>
        <dbReference type="Proteomes" id="UP000789901"/>
    </source>
</evidence>
<sequence length="226" mass="25041">MKKTHNTRSKDEKTQTLPKMTMTEVVNEEMSTFSGSSSENNTGSTSSDWSEIIEREATAENLQKQREVDEFPANNSMGINIEGSGNLCDIRSGEVNPPDLQDGINSINTDAGPKLNEATKINLYQHYKELQNLKNKQVTSKEESETAHKTVEISAANPYKDNSQETDEQEAVVIEQDVNMAVVTNLLEVEDPRINPTSEEAVTSNNIESTSNINQADPIIYGEKSN</sequence>
<evidence type="ECO:0000256" key="1">
    <source>
        <dbReference type="SAM" id="MobiDB-lite"/>
    </source>
</evidence>
<keyword evidence="3" id="KW-1185">Reference proteome</keyword>
<dbReference type="Proteomes" id="UP000789901">
    <property type="component" value="Unassembled WGS sequence"/>
</dbReference>
<reference evidence="2 3" key="1">
    <citation type="submission" date="2021-06" db="EMBL/GenBank/DDBJ databases">
        <authorList>
            <person name="Kallberg Y."/>
            <person name="Tangrot J."/>
            <person name="Rosling A."/>
        </authorList>
    </citation>
    <scope>NUCLEOTIDE SEQUENCE [LARGE SCALE GENOMIC DNA]</scope>
    <source>
        <strain evidence="2 3">120-4 pot B 10/14</strain>
    </source>
</reference>
<feature type="region of interest" description="Disordered" evidence="1">
    <location>
        <begin position="191"/>
        <end position="226"/>
    </location>
</feature>
<feature type="region of interest" description="Disordered" evidence="1">
    <location>
        <begin position="1"/>
        <end position="51"/>
    </location>
</feature>
<comment type="caution">
    <text evidence="2">The sequence shown here is derived from an EMBL/GenBank/DDBJ whole genome shotgun (WGS) entry which is preliminary data.</text>
</comment>
<name>A0ABM8VZ79_GIGMA</name>
<feature type="compositionally biased region" description="Basic and acidic residues" evidence="1">
    <location>
        <begin position="139"/>
        <end position="151"/>
    </location>
</feature>
<evidence type="ECO:0000313" key="2">
    <source>
        <dbReference type="EMBL" id="CAG8484219.1"/>
    </source>
</evidence>
<dbReference type="EMBL" id="CAJVQB010000359">
    <property type="protein sequence ID" value="CAG8484219.1"/>
    <property type="molecule type" value="Genomic_DNA"/>
</dbReference>
<feature type="region of interest" description="Disordered" evidence="1">
    <location>
        <begin position="135"/>
        <end position="169"/>
    </location>
</feature>